<proteinExistence type="predicted"/>
<sequence>MIGKSMGLFAAEMEKHFPYLPIEEEGRLTNLIIREHFFTKLYAIFNFKKMAQNKFMKKLADYHAKNKYLYFVYNQTLKNKLGLIVANHEKLETNIVLDNYFNEMVKLFLNLPSKKNYINAYQHIFGYFSNFASKEEKVFILQLMEKYRNGKIDKSAIASILKGYSIKYNIEYLLGQTIFEPFPEELLSLDDSGKL</sequence>
<comment type="caution">
    <text evidence="2">The sequence shown here is derived from an EMBL/GenBank/DDBJ whole genome shotgun (WGS) entry which is preliminary data.</text>
</comment>
<keyword evidence="3" id="KW-1185">Reference proteome</keyword>
<dbReference type="RefSeq" id="WP_317330497.1">
    <property type="nucleotide sequence ID" value="NZ_JAWJZA010000044.1"/>
</dbReference>
<name>A0ABU3ZB55_9FIRM</name>
<dbReference type="PANTHER" id="PTHR30087:SF0">
    <property type="entry name" value="INNER MEMBRANE PROTEIN"/>
    <property type="match status" value="1"/>
</dbReference>
<feature type="domain" description="DUF1722" evidence="1">
    <location>
        <begin position="67"/>
        <end position="183"/>
    </location>
</feature>
<protein>
    <submittedName>
        <fullName evidence="2">DUF1722 domain-containing protein</fullName>
    </submittedName>
</protein>
<dbReference type="EMBL" id="JAWJZB010000014">
    <property type="protein sequence ID" value="MDV5089139.1"/>
    <property type="molecule type" value="Genomic_DNA"/>
</dbReference>
<organism evidence="2 3">
    <name type="scientific">Veillonella absiana</name>
    <dbReference type="NCBI Taxonomy" id="3079305"/>
    <lineage>
        <taxon>Bacteria</taxon>
        <taxon>Bacillati</taxon>
        <taxon>Bacillota</taxon>
        <taxon>Negativicutes</taxon>
        <taxon>Veillonellales</taxon>
        <taxon>Veillonellaceae</taxon>
        <taxon>Veillonella</taxon>
    </lineage>
</organism>
<accession>A0ABU3ZB55</accession>
<evidence type="ECO:0000259" key="1">
    <source>
        <dbReference type="Pfam" id="PF08349"/>
    </source>
</evidence>
<reference evidence="2 3" key="1">
    <citation type="submission" date="2023-10" db="EMBL/GenBank/DDBJ databases">
        <title>Veillonella sp. nov., isolated from a pig farm feces dump.</title>
        <authorList>
            <person name="Chang Y.-H."/>
        </authorList>
    </citation>
    <scope>NUCLEOTIDE SEQUENCE [LARGE SCALE GENOMIC DNA]</scope>
    <source>
        <strain evidence="2 3">YH-vei2233</strain>
    </source>
</reference>
<dbReference type="PANTHER" id="PTHR30087">
    <property type="entry name" value="INNER MEMBRANE PROTEIN"/>
    <property type="match status" value="1"/>
</dbReference>
<dbReference type="Pfam" id="PF08349">
    <property type="entry name" value="DUF1722"/>
    <property type="match status" value="1"/>
</dbReference>
<evidence type="ECO:0000313" key="3">
    <source>
        <dbReference type="Proteomes" id="UP001272515"/>
    </source>
</evidence>
<dbReference type="InterPro" id="IPR013560">
    <property type="entry name" value="DUF1722"/>
</dbReference>
<evidence type="ECO:0000313" key="2">
    <source>
        <dbReference type="EMBL" id="MDV5089139.1"/>
    </source>
</evidence>
<dbReference type="Proteomes" id="UP001272515">
    <property type="component" value="Unassembled WGS sequence"/>
</dbReference>
<gene>
    <name evidence="2" type="ORF">RVY80_09955</name>
</gene>